<dbReference type="KEGG" id="mej:Q7A_2150"/>
<feature type="domain" description="VTT" evidence="1">
    <location>
        <begin position="52"/>
        <end position="153"/>
    </location>
</feature>
<dbReference type="Pfam" id="PF09335">
    <property type="entry name" value="VTT_dom"/>
    <property type="match status" value="1"/>
</dbReference>
<dbReference type="PATRIC" id="fig|754476.3.peg.2127"/>
<proteinExistence type="predicted"/>
<keyword evidence="3" id="KW-1185">Reference proteome</keyword>
<dbReference type="AlphaFoldDB" id="I1XKP5"/>
<evidence type="ECO:0000313" key="2">
    <source>
        <dbReference type="EMBL" id="AFI84964.1"/>
    </source>
</evidence>
<evidence type="ECO:0000313" key="3">
    <source>
        <dbReference type="Proteomes" id="UP000009144"/>
    </source>
</evidence>
<dbReference type="InterPro" id="IPR032816">
    <property type="entry name" value="VTT_dom"/>
</dbReference>
<dbReference type="eggNOG" id="COG1238">
    <property type="taxonomic scope" value="Bacteria"/>
</dbReference>
<dbReference type="STRING" id="754476.Q7A_2150"/>
<dbReference type="GO" id="GO:0005886">
    <property type="term" value="C:plasma membrane"/>
    <property type="evidence" value="ECO:0007669"/>
    <property type="project" value="TreeGrafter"/>
</dbReference>
<reference evidence="2 3" key="2">
    <citation type="journal article" date="2013" name="Int. J. Syst. Evol. Microbiol.">
        <title>Methylophaga nitratireducenticrescens sp. nov. and Methylophaga frappieri sp. nov., isolated from the biofilm of the methanol-fed denitrification system treating the seawater at the Montreal Biodome.</title>
        <authorList>
            <person name="Villeneuve C."/>
            <person name="Martineau C."/>
            <person name="Mauffrey F."/>
            <person name="Villemur R."/>
        </authorList>
    </citation>
    <scope>NUCLEOTIDE SEQUENCE [LARGE SCALE GENOMIC DNA]</scope>
    <source>
        <strain evidence="2 3">JAM1</strain>
    </source>
</reference>
<dbReference type="PANTHER" id="PTHR42709">
    <property type="entry name" value="ALKALINE PHOSPHATASE LIKE PROTEIN"/>
    <property type="match status" value="1"/>
</dbReference>
<dbReference type="InterPro" id="IPR051311">
    <property type="entry name" value="DedA_domain"/>
</dbReference>
<dbReference type="RefSeq" id="WP_014707332.1">
    <property type="nucleotide sequence ID" value="NC_017857.3"/>
</dbReference>
<dbReference type="Proteomes" id="UP000009144">
    <property type="component" value="Chromosome"/>
</dbReference>
<accession>I1XKP5</accession>
<dbReference type="EMBL" id="CP003390">
    <property type="protein sequence ID" value="AFI84964.1"/>
    <property type="molecule type" value="Genomic_DNA"/>
</dbReference>
<gene>
    <name evidence="2" type="ordered locus">Q7A_2150</name>
</gene>
<dbReference type="HOGENOM" id="CLU_098634_1_1_6"/>
<protein>
    <submittedName>
        <fullName evidence="2">Membrane protein</fullName>
    </submittedName>
</protein>
<reference evidence="2 3" key="1">
    <citation type="journal article" date="2012" name="J. Bacteriol.">
        <title>Complete genome sequences of Methylophaga sp. strain JAM1 and Methylophaga sp. strain JAM7.</title>
        <authorList>
            <person name="Villeneuve C."/>
            <person name="Martineau C."/>
            <person name="Mauffrey F."/>
            <person name="Villemur R."/>
        </authorList>
    </citation>
    <scope>NUCLEOTIDE SEQUENCE [LARGE SCALE GENOMIC DNA]</scope>
    <source>
        <strain evidence="2 3">JAM1</strain>
    </source>
</reference>
<dbReference type="PANTHER" id="PTHR42709:SF11">
    <property type="entry name" value="DEDA FAMILY PROTEIN"/>
    <property type="match status" value="1"/>
</dbReference>
<evidence type="ECO:0000259" key="1">
    <source>
        <dbReference type="Pfam" id="PF09335"/>
    </source>
</evidence>
<organism evidence="2 3">
    <name type="scientific">Methylophaga nitratireducenticrescens</name>
    <dbReference type="NCBI Taxonomy" id="754476"/>
    <lineage>
        <taxon>Bacteria</taxon>
        <taxon>Pseudomonadati</taxon>
        <taxon>Pseudomonadota</taxon>
        <taxon>Gammaproteobacteria</taxon>
        <taxon>Thiotrichales</taxon>
        <taxon>Piscirickettsiaceae</taxon>
        <taxon>Methylophaga</taxon>
    </lineage>
</organism>
<name>I1XKP5_METNJ</name>
<sequence>MEKFKQLGIRLVESKHMLWGVAFASFMESLIVPIPLETILIPLMQARRNLIWAISTMALLGCILGAALGYVTGYFVFGLIGDQMIALLSTPEQFETIRQQIHLHGFWYVLSVGVTPIPFQIAMLAAGVTGYSFLLYILATTISRGLRYFGLGFLVCLFGNQAQKMFEDHKTGASIFIILLIGLIWSVLLFS</sequence>